<evidence type="ECO:0000256" key="1">
    <source>
        <dbReference type="SAM" id="Phobius"/>
    </source>
</evidence>
<dbReference type="Proteomes" id="UP000682733">
    <property type="component" value="Unassembled WGS sequence"/>
</dbReference>
<dbReference type="AlphaFoldDB" id="A0A8S2FVH9"/>
<evidence type="ECO:0000313" key="3">
    <source>
        <dbReference type="EMBL" id="CAF4362285.1"/>
    </source>
</evidence>
<keyword evidence="1" id="KW-0472">Membrane</keyword>
<gene>
    <name evidence="2" type="ORF">OVA965_LOCUS40226</name>
    <name evidence="3" type="ORF">TMI583_LOCUS41627</name>
</gene>
<keyword evidence="1" id="KW-1133">Transmembrane helix</keyword>
<keyword evidence="1" id="KW-0812">Transmembrane</keyword>
<feature type="transmembrane region" description="Helical" evidence="1">
    <location>
        <begin position="31"/>
        <end position="50"/>
    </location>
</feature>
<dbReference type="Proteomes" id="UP000677228">
    <property type="component" value="Unassembled WGS sequence"/>
</dbReference>
<reference evidence="2" key="1">
    <citation type="submission" date="2021-02" db="EMBL/GenBank/DDBJ databases">
        <authorList>
            <person name="Nowell W R."/>
        </authorList>
    </citation>
    <scope>NUCLEOTIDE SEQUENCE</scope>
</reference>
<proteinExistence type="predicted"/>
<feature type="transmembrane region" description="Helical" evidence="1">
    <location>
        <begin position="113"/>
        <end position="135"/>
    </location>
</feature>
<sequence>MLLHDTYFILSNDTSPSTIIHSPVFGSKTTFILSLIGTFCNLLCTGKLFYLIEYTTSTKLKPKLFSGDTKYYFFIILTISDFLLCLSAIISCLDENYFPFFLAKYNLCSLNILLWKFTLHFTPLLTITILCRYHYLFECYKHYSRTLNQVFCTNLSILLPVILSLA</sequence>
<evidence type="ECO:0000313" key="4">
    <source>
        <dbReference type="Proteomes" id="UP000677228"/>
    </source>
</evidence>
<comment type="caution">
    <text evidence="2">The sequence shown here is derived from an EMBL/GenBank/DDBJ whole genome shotgun (WGS) entry which is preliminary data.</text>
</comment>
<dbReference type="EMBL" id="CAJNOK010043299">
    <property type="protein sequence ID" value="CAF1568699.1"/>
    <property type="molecule type" value="Genomic_DNA"/>
</dbReference>
<name>A0A8S2FVH9_9BILA</name>
<evidence type="ECO:0000313" key="2">
    <source>
        <dbReference type="EMBL" id="CAF1568699.1"/>
    </source>
</evidence>
<dbReference type="EMBL" id="CAJOBA010066037">
    <property type="protein sequence ID" value="CAF4362285.1"/>
    <property type="molecule type" value="Genomic_DNA"/>
</dbReference>
<organism evidence="2 4">
    <name type="scientific">Didymodactylos carnosus</name>
    <dbReference type="NCBI Taxonomy" id="1234261"/>
    <lineage>
        <taxon>Eukaryota</taxon>
        <taxon>Metazoa</taxon>
        <taxon>Spiralia</taxon>
        <taxon>Gnathifera</taxon>
        <taxon>Rotifera</taxon>
        <taxon>Eurotatoria</taxon>
        <taxon>Bdelloidea</taxon>
        <taxon>Philodinida</taxon>
        <taxon>Philodinidae</taxon>
        <taxon>Didymodactylos</taxon>
    </lineage>
</organism>
<protein>
    <submittedName>
        <fullName evidence="2">Uncharacterized protein</fullName>
    </submittedName>
</protein>
<feature type="transmembrane region" description="Helical" evidence="1">
    <location>
        <begin position="71"/>
        <end position="93"/>
    </location>
</feature>
<feature type="non-terminal residue" evidence="2">
    <location>
        <position position="166"/>
    </location>
</feature>
<accession>A0A8S2FVH9</accession>